<gene>
    <name evidence="4" type="primary">aglE</name>
    <name evidence="3" type="ORF">MENKDEFM_00002</name>
    <name evidence="4" type="ORF">MMHKAGOI_00002</name>
</gene>
<dbReference type="InterPro" id="IPR001173">
    <property type="entry name" value="Glyco_trans_2-like"/>
</dbReference>
<dbReference type="Pfam" id="PF00535">
    <property type="entry name" value="Glycos_transf_2"/>
    <property type="match status" value="1"/>
</dbReference>
<protein>
    <submittedName>
        <fullName evidence="4">Glycosyltransferase AglE</fullName>
        <ecNumber evidence="4">2.4.1.-</ecNumber>
    </submittedName>
</protein>
<keyword evidence="1" id="KW-1133">Transmembrane helix</keyword>
<proteinExistence type="predicted"/>
<accession>A0A7G9Y442</accession>
<name>A0A7G9Y442_9EURY</name>
<keyword evidence="1" id="KW-0472">Membrane</keyword>
<dbReference type="PANTHER" id="PTHR43685:SF2">
    <property type="entry name" value="GLYCOSYLTRANSFERASE 2-LIKE DOMAIN-CONTAINING PROTEIN"/>
    <property type="match status" value="1"/>
</dbReference>
<feature type="transmembrane region" description="Helical" evidence="1">
    <location>
        <begin position="268"/>
        <end position="294"/>
    </location>
</feature>
<evidence type="ECO:0000313" key="4">
    <source>
        <dbReference type="EMBL" id="QNO42776.1"/>
    </source>
</evidence>
<dbReference type="PANTHER" id="PTHR43685">
    <property type="entry name" value="GLYCOSYLTRANSFERASE"/>
    <property type="match status" value="1"/>
</dbReference>
<dbReference type="EC" id="2.4.1.-" evidence="4"/>
<reference evidence="4" key="1">
    <citation type="submission" date="2020-06" db="EMBL/GenBank/DDBJ databases">
        <title>Unique genomic features of the anaerobic methanotrophic archaea.</title>
        <authorList>
            <person name="Chadwick G.L."/>
            <person name="Skennerton C.T."/>
            <person name="Laso-Perez R."/>
            <person name="Leu A.O."/>
            <person name="Speth D.R."/>
            <person name="Yu H."/>
            <person name="Morgan-Lang C."/>
            <person name="Hatzenpichler R."/>
            <person name="Goudeau D."/>
            <person name="Malmstrom R."/>
            <person name="Brazelton W.J."/>
            <person name="Woyke T."/>
            <person name="Hallam S.J."/>
            <person name="Tyson G.W."/>
            <person name="Wegener G."/>
            <person name="Boetius A."/>
            <person name="Orphan V."/>
        </authorList>
    </citation>
    <scope>NUCLEOTIDE SEQUENCE</scope>
</reference>
<evidence type="ECO:0000256" key="1">
    <source>
        <dbReference type="SAM" id="Phobius"/>
    </source>
</evidence>
<dbReference type="GO" id="GO:0016757">
    <property type="term" value="F:glycosyltransferase activity"/>
    <property type="evidence" value="ECO:0007669"/>
    <property type="project" value="UniProtKB-KW"/>
</dbReference>
<feature type="domain" description="Glycosyltransferase 2-like" evidence="2">
    <location>
        <begin position="8"/>
        <end position="134"/>
    </location>
</feature>
<dbReference type="EMBL" id="MT630764">
    <property type="protein sequence ID" value="QNO42776.1"/>
    <property type="molecule type" value="Genomic_DNA"/>
</dbReference>
<evidence type="ECO:0000259" key="2">
    <source>
        <dbReference type="Pfam" id="PF00535"/>
    </source>
</evidence>
<dbReference type="InterPro" id="IPR050834">
    <property type="entry name" value="Glycosyltransf_2"/>
</dbReference>
<evidence type="ECO:0000313" key="3">
    <source>
        <dbReference type="EMBL" id="QNO41820.1"/>
    </source>
</evidence>
<keyword evidence="1" id="KW-0812">Transmembrane</keyword>
<dbReference type="InterPro" id="IPR029044">
    <property type="entry name" value="Nucleotide-diphossugar_trans"/>
</dbReference>
<dbReference type="EMBL" id="MT630672">
    <property type="protein sequence ID" value="QNO41820.1"/>
    <property type="molecule type" value="Genomic_DNA"/>
</dbReference>
<organism evidence="4">
    <name type="scientific">Candidatus Methanogaster sp. ANME-2c ERB4</name>
    <dbReference type="NCBI Taxonomy" id="2759911"/>
    <lineage>
        <taxon>Archaea</taxon>
        <taxon>Methanobacteriati</taxon>
        <taxon>Methanobacteriota</taxon>
        <taxon>Stenosarchaea group</taxon>
        <taxon>Methanomicrobia</taxon>
        <taxon>Methanosarcinales</taxon>
        <taxon>ANME-2 cluster</taxon>
        <taxon>Candidatus Methanogasteraceae</taxon>
        <taxon>Candidatus Methanogaster</taxon>
    </lineage>
</organism>
<keyword evidence="4" id="KW-0328">Glycosyltransferase</keyword>
<dbReference type="AlphaFoldDB" id="A0A7G9Y442"/>
<dbReference type="SUPFAM" id="SSF53448">
    <property type="entry name" value="Nucleotide-diphospho-sugar transferases"/>
    <property type="match status" value="1"/>
</dbReference>
<dbReference type="Gene3D" id="3.90.550.10">
    <property type="entry name" value="Spore Coat Polysaccharide Biosynthesis Protein SpsA, Chain A"/>
    <property type="match status" value="1"/>
</dbReference>
<sequence>MSGLPTVSVIVPAYNAEKTIKECVESLLNQDFPKDRYEILVVDNNSNDRTKEIVKEYPVKLLEEKKIQSSYAARNKGIQNAKNKILVFIDSDCIATPQWVKEGINVLVSESADLVGGEVEFFYSKNKSAAELYDSITNMQIESNIKEGNIAKTANLFVKSFLFGKIGMFPDWVKSGGDVQWTSKATKNGYSLVYAPKAVVKHPARPLKALLKKLYRVGGGNTHIWIGEGRSLLKITYSAFRSILPPRLSSIKKMIYHRGTSEMNKKVLSIWGVSYLCTLSMGLGTLITLIKVLVRNYDRDTI</sequence>
<keyword evidence="4" id="KW-0808">Transferase</keyword>